<gene>
    <name evidence="2" type="ORF">AYI68_g4159</name>
</gene>
<evidence type="ECO:0000313" key="3">
    <source>
        <dbReference type="Proteomes" id="UP000187455"/>
    </source>
</evidence>
<dbReference type="AlphaFoldDB" id="A0A1R0GXU8"/>
<accession>A0A1R0GXU8</accession>
<comment type="caution">
    <text evidence="2">The sequence shown here is derived from an EMBL/GenBank/DDBJ whole genome shotgun (WGS) entry which is preliminary data.</text>
</comment>
<protein>
    <submittedName>
        <fullName evidence="2">Uncharacterized protein</fullName>
    </submittedName>
</protein>
<proteinExistence type="predicted"/>
<dbReference type="EMBL" id="LSSL01002216">
    <property type="protein sequence ID" value="OLY81731.1"/>
    <property type="molecule type" value="Genomic_DNA"/>
</dbReference>
<feature type="chain" id="PRO_5012458150" evidence="1">
    <location>
        <begin position="21"/>
        <end position="136"/>
    </location>
</feature>
<feature type="signal peptide" evidence="1">
    <location>
        <begin position="1"/>
        <end position="20"/>
    </location>
</feature>
<evidence type="ECO:0000313" key="2">
    <source>
        <dbReference type="EMBL" id="OLY81731.1"/>
    </source>
</evidence>
<evidence type="ECO:0000256" key="1">
    <source>
        <dbReference type="SAM" id="SignalP"/>
    </source>
</evidence>
<dbReference type="Proteomes" id="UP000187455">
    <property type="component" value="Unassembled WGS sequence"/>
</dbReference>
<organism evidence="2 3">
    <name type="scientific">Smittium mucronatum</name>
    <dbReference type="NCBI Taxonomy" id="133383"/>
    <lineage>
        <taxon>Eukaryota</taxon>
        <taxon>Fungi</taxon>
        <taxon>Fungi incertae sedis</taxon>
        <taxon>Zoopagomycota</taxon>
        <taxon>Kickxellomycotina</taxon>
        <taxon>Harpellomycetes</taxon>
        <taxon>Harpellales</taxon>
        <taxon>Legeriomycetaceae</taxon>
        <taxon>Smittium</taxon>
    </lineage>
</organism>
<reference evidence="2 3" key="1">
    <citation type="journal article" date="2016" name="Mol. Biol. Evol.">
        <title>Genome-Wide Survey of Gut Fungi (Harpellales) Reveals the First Horizontally Transferred Ubiquitin Gene from a Mosquito Host.</title>
        <authorList>
            <person name="Wang Y."/>
            <person name="White M.M."/>
            <person name="Kvist S."/>
            <person name="Moncalvo J.M."/>
        </authorList>
    </citation>
    <scope>NUCLEOTIDE SEQUENCE [LARGE SCALE GENOMIC DNA]</scope>
    <source>
        <strain evidence="2 3">ALG-7-W6</strain>
    </source>
</reference>
<name>A0A1R0GXU8_9FUNG</name>
<keyword evidence="1" id="KW-0732">Signal</keyword>
<keyword evidence="3" id="KW-1185">Reference proteome</keyword>
<sequence>MFRKIFAFAIYAIFANPVYSSDDLCTSVRYFDNFSVTSSSTSRAYDISNPIVLPCPNADFELTFTAESKSALFIAFSDNKGLNNQSGITEAFLDDISNNYEVKEGALANIITQDIHNTSYPVSRNYTTKLTLQKWR</sequence>